<dbReference type="SMART" id="SM00320">
    <property type="entry name" value="WD40"/>
    <property type="match status" value="3"/>
</dbReference>
<feature type="compositionally biased region" description="Basic and acidic residues" evidence="4">
    <location>
        <begin position="212"/>
        <end position="221"/>
    </location>
</feature>
<evidence type="ECO:0000256" key="2">
    <source>
        <dbReference type="ARBA" id="ARBA00023163"/>
    </source>
</evidence>
<dbReference type="Proteomes" id="UP001221898">
    <property type="component" value="Unassembled WGS sequence"/>
</dbReference>
<comment type="subcellular location">
    <subcellularLocation>
        <location evidence="1">Nucleus</location>
    </subcellularLocation>
</comment>
<dbReference type="GO" id="GO:0005634">
    <property type="term" value="C:nucleus"/>
    <property type="evidence" value="ECO:0007669"/>
    <property type="project" value="UniProtKB-SubCell"/>
</dbReference>
<dbReference type="PANTHER" id="PTHR15052:SF2">
    <property type="entry name" value="GENERAL TRANSCRIPTION FACTOR 3C POLYPEPTIDE 2"/>
    <property type="match status" value="1"/>
</dbReference>
<keyword evidence="2" id="KW-0804">Transcription</keyword>
<dbReference type="GO" id="GO:0000127">
    <property type="term" value="C:transcription factor TFIIIC complex"/>
    <property type="evidence" value="ECO:0007669"/>
    <property type="project" value="TreeGrafter"/>
</dbReference>
<dbReference type="EMBL" id="JAINUG010000340">
    <property type="protein sequence ID" value="KAJ8377774.1"/>
    <property type="molecule type" value="Genomic_DNA"/>
</dbReference>
<feature type="compositionally biased region" description="Polar residues" evidence="4">
    <location>
        <begin position="93"/>
        <end position="115"/>
    </location>
</feature>
<dbReference type="InterPro" id="IPR036322">
    <property type="entry name" value="WD40_repeat_dom_sf"/>
</dbReference>
<dbReference type="InterPro" id="IPR001680">
    <property type="entry name" value="WD40_rpt"/>
</dbReference>
<sequence length="920" mass="101724">MAATEQAGGQESEIIGVPQGEGVGQQAETSDVKKEKPQDTPGDAPGPNKQGRGHAGSKNISLVTQAPVKDYPADSAGMVIGPGVENGAFLDSSAHQQNLDESSFQQADSTQQLSDEPSDVLPGTPRRVGLGESEEANQEQTPTPKKRRGRRSKAEILAATVRQLTSTPQMQQENPEVQEMTLSGRPKRRAAKVAMEYLHSLVEDMEGPPQSSERKKDKPSPDHGSGQPEKKTEGKGKGKRGRKRKARAQDSSDPSGDEDFVPDRIADSDEGDSDEEHDADDASVSSFEKELKRSCRTPRAKAHHHSIKPKYPGKAANGLINNIMGPIWCCASATKQFREEHSASWVFPEWIPSAKDWLFLSEREAEKYMPNEKQSPAFRVSREGLKEDSGLCRIKRFECLPFHSERWDMAFFVGGPVWSMEWCPCPDGGTNSQFAAIYCNKGMDDRHKMSGTHSEPALLQIWDLGELQYDTGHSLSSPLAPAQLAYAIAVDDGCIWDMKWCPSGAWELPTTSRKAPHMARLGLLAACFTNGKIAVYSLPHRDALAAVKKSQTKGRVSQPPLICQVRSVAVLKVGSIQAGDSTKTGQCFCLDWLPIKPHNIVAAGFYDGSVALWNLNTKSLLQRVRSSDGLVTLASSDLMVTASDDRKLKFWDLRKTYEPVSIHRRCLTTEICWPLLWSGICVAQECCYATYGQHGIHYLDAGYFGYKAYFIAPRKGTIWSTSFSDWMNTSVTADSTGEMIMILLPDLSTNPANYKRNVDRRFPVYRAEMVQFPGSEREGECNGQVQEPQLYNEVTKKYYLHFHDMDLRTFKNAAQRAPVKRMQATETTGAMSLDKMPLDSLYKVRLNPNLCAQSWVLSAGQSGLVRAHCLRAMNSPVIDKMVRESEAQFSAMFLPQGATSNQSATMAVRHSTESTVQVVV</sequence>
<evidence type="ECO:0008006" key="7">
    <source>
        <dbReference type="Google" id="ProtNLM"/>
    </source>
</evidence>
<accession>A0AAD7RFD4</accession>
<gene>
    <name evidence="5" type="ORF">AAFF_G00253900</name>
</gene>
<dbReference type="Gene3D" id="2.130.10.10">
    <property type="entry name" value="YVTN repeat-like/Quinoprotein amine dehydrogenase"/>
    <property type="match status" value="1"/>
</dbReference>
<reference evidence="5" key="1">
    <citation type="journal article" date="2023" name="Science">
        <title>Genome structures resolve the early diversification of teleost fishes.</title>
        <authorList>
            <person name="Parey E."/>
            <person name="Louis A."/>
            <person name="Montfort J."/>
            <person name="Bouchez O."/>
            <person name="Roques C."/>
            <person name="Iampietro C."/>
            <person name="Lluch J."/>
            <person name="Castinel A."/>
            <person name="Donnadieu C."/>
            <person name="Desvignes T."/>
            <person name="Floi Bucao C."/>
            <person name="Jouanno E."/>
            <person name="Wen M."/>
            <person name="Mejri S."/>
            <person name="Dirks R."/>
            <person name="Jansen H."/>
            <person name="Henkel C."/>
            <person name="Chen W.J."/>
            <person name="Zahm M."/>
            <person name="Cabau C."/>
            <person name="Klopp C."/>
            <person name="Thompson A.W."/>
            <person name="Robinson-Rechavi M."/>
            <person name="Braasch I."/>
            <person name="Lecointre G."/>
            <person name="Bobe J."/>
            <person name="Postlethwait J.H."/>
            <person name="Berthelot C."/>
            <person name="Roest Crollius H."/>
            <person name="Guiguen Y."/>
        </authorList>
    </citation>
    <scope>NUCLEOTIDE SEQUENCE</scope>
    <source>
        <strain evidence="5">NC1722</strain>
    </source>
</reference>
<feature type="compositionally biased region" description="Basic residues" evidence="4">
    <location>
        <begin position="237"/>
        <end position="246"/>
    </location>
</feature>
<name>A0AAD7RFD4_9TELE</name>
<keyword evidence="3" id="KW-0539">Nucleus</keyword>
<evidence type="ECO:0000256" key="4">
    <source>
        <dbReference type="SAM" id="MobiDB-lite"/>
    </source>
</evidence>
<dbReference type="SUPFAM" id="SSF50978">
    <property type="entry name" value="WD40 repeat-like"/>
    <property type="match status" value="1"/>
</dbReference>
<dbReference type="InterPro" id="IPR052416">
    <property type="entry name" value="GTF3C_component"/>
</dbReference>
<evidence type="ECO:0000313" key="5">
    <source>
        <dbReference type="EMBL" id="KAJ8377774.1"/>
    </source>
</evidence>
<feature type="region of interest" description="Disordered" evidence="4">
    <location>
        <begin position="1"/>
        <end position="311"/>
    </location>
</feature>
<evidence type="ECO:0000313" key="6">
    <source>
        <dbReference type="Proteomes" id="UP001221898"/>
    </source>
</evidence>
<dbReference type="PANTHER" id="PTHR15052">
    <property type="entry name" value="RNA POLYMERASE III TRANSCRIPTION INITIATION FACTOR COMPLEX SUBUNIT"/>
    <property type="match status" value="1"/>
</dbReference>
<dbReference type="GO" id="GO:0006383">
    <property type="term" value="P:transcription by RNA polymerase III"/>
    <property type="evidence" value="ECO:0007669"/>
    <property type="project" value="TreeGrafter"/>
</dbReference>
<protein>
    <recommendedName>
        <fullName evidence="7">General transcription factor 3C polypeptide 2</fullName>
    </recommendedName>
</protein>
<comment type="caution">
    <text evidence="5">The sequence shown here is derived from an EMBL/GenBank/DDBJ whole genome shotgun (WGS) entry which is preliminary data.</text>
</comment>
<dbReference type="AlphaFoldDB" id="A0AAD7RFD4"/>
<organism evidence="5 6">
    <name type="scientific">Aldrovandia affinis</name>
    <dbReference type="NCBI Taxonomy" id="143900"/>
    <lineage>
        <taxon>Eukaryota</taxon>
        <taxon>Metazoa</taxon>
        <taxon>Chordata</taxon>
        <taxon>Craniata</taxon>
        <taxon>Vertebrata</taxon>
        <taxon>Euteleostomi</taxon>
        <taxon>Actinopterygii</taxon>
        <taxon>Neopterygii</taxon>
        <taxon>Teleostei</taxon>
        <taxon>Notacanthiformes</taxon>
        <taxon>Halosauridae</taxon>
        <taxon>Aldrovandia</taxon>
    </lineage>
</organism>
<proteinExistence type="predicted"/>
<evidence type="ECO:0000256" key="3">
    <source>
        <dbReference type="ARBA" id="ARBA00023242"/>
    </source>
</evidence>
<dbReference type="InterPro" id="IPR015943">
    <property type="entry name" value="WD40/YVTN_repeat-like_dom_sf"/>
</dbReference>
<feature type="compositionally biased region" description="Polar residues" evidence="4">
    <location>
        <begin position="162"/>
        <end position="175"/>
    </location>
</feature>
<evidence type="ECO:0000256" key="1">
    <source>
        <dbReference type="ARBA" id="ARBA00004123"/>
    </source>
</evidence>
<feature type="compositionally biased region" description="Basic residues" evidence="4">
    <location>
        <begin position="294"/>
        <end position="308"/>
    </location>
</feature>
<feature type="compositionally biased region" description="Acidic residues" evidence="4">
    <location>
        <begin position="268"/>
        <end position="281"/>
    </location>
</feature>
<keyword evidence="6" id="KW-1185">Reference proteome</keyword>